<dbReference type="KEGG" id="dpl:KGM_215480"/>
<gene>
    <name evidence="2" type="ORF">KGM_215480</name>
</gene>
<sequence length="147" mass="17112">MNDSDNAEKRQALKRLFGRFCSVEMENEQQDSDELFDDNENERSNGYVDENDDPLLDSVPVDMDPEQLGFLVCAQETLRFLHGRGISTEHPVFTRLRLRLLRGIAYFPENDAKNENRKSISNRCIPFEVMRGQTLVAIDFHLYTRKP</sequence>
<protein>
    <submittedName>
        <fullName evidence="2">Uncharacterized protein</fullName>
    </submittedName>
</protein>
<evidence type="ECO:0000313" key="2">
    <source>
        <dbReference type="EMBL" id="OWR48933.1"/>
    </source>
</evidence>
<accession>A0A212F5D0</accession>
<dbReference type="InParanoid" id="A0A212F5D0"/>
<dbReference type="EMBL" id="AGBW02010204">
    <property type="protein sequence ID" value="OWR48933.1"/>
    <property type="molecule type" value="Genomic_DNA"/>
</dbReference>
<reference evidence="2 3" key="1">
    <citation type="journal article" date="2011" name="Cell">
        <title>The monarch butterfly genome yields insights into long-distance migration.</title>
        <authorList>
            <person name="Zhan S."/>
            <person name="Merlin C."/>
            <person name="Boore J.L."/>
            <person name="Reppert S.M."/>
        </authorList>
    </citation>
    <scope>NUCLEOTIDE SEQUENCE [LARGE SCALE GENOMIC DNA]</scope>
    <source>
        <strain evidence="2">F-2</strain>
    </source>
</reference>
<organism evidence="2 3">
    <name type="scientific">Danaus plexippus plexippus</name>
    <dbReference type="NCBI Taxonomy" id="278856"/>
    <lineage>
        <taxon>Eukaryota</taxon>
        <taxon>Metazoa</taxon>
        <taxon>Ecdysozoa</taxon>
        <taxon>Arthropoda</taxon>
        <taxon>Hexapoda</taxon>
        <taxon>Insecta</taxon>
        <taxon>Pterygota</taxon>
        <taxon>Neoptera</taxon>
        <taxon>Endopterygota</taxon>
        <taxon>Lepidoptera</taxon>
        <taxon>Glossata</taxon>
        <taxon>Ditrysia</taxon>
        <taxon>Papilionoidea</taxon>
        <taxon>Nymphalidae</taxon>
        <taxon>Danainae</taxon>
        <taxon>Danaini</taxon>
        <taxon>Danaina</taxon>
        <taxon>Danaus</taxon>
        <taxon>Danaus</taxon>
    </lineage>
</organism>
<evidence type="ECO:0000256" key="1">
    <source>
        <dbReference type="SAM" id="MobiDB-lite"/>
    </source>
</evidence>
<comment type="caution">
    <text evidence="2">The sequence shown here is derived from an EMBL/GenBank/DDBJ whole genome shotgun (WGS) entry which is preliminary data.</text>
</comment>
<dbReference type="Proteomes" id="UP000007151">
    <property type="component" value="Unassembled WGS sequence"/>
</dbReference>
<proteinExistence type="predicted"/>
<dbReference type="AlphaFoldDB" id="A0A212F5D0"/>
<feature type="compositionally biased region" description="Acidic residues" evidence="1">
    <location>
        <begin position="27"/>
        <end position="40"/>
    </location>
</feature>
<feature type="region of interest" description="Disordered" evidence="1">
    <location>
        <begin position="27"/>
        <end position="59"/>
    </location>
</feature>
<evidence type="ECO:0000313" key="3">
    <source>
        <dbReference type="Proteomes" id="UP000007151"/>
    </source>
</evidence>
<name>A0A212F5D0_DANPL</name>
<keyword evidence="3" id="KW-1185">Reference proteome</keyword>